<gene>
    <name evidence="2" type="ORF">DFH94DRAFT_841853</name>
</gene>
<evidence type="ECO:0000256" key="1">
    <source>
        <dbReference type="SAM" id="MobiDB-lite"/>
    </source>
</evidence>
<evidence type="ECO:0000313" key="3">
    <source>
        <dbReference type="Proteomes" id="UP000759537"/>
    </source>
</evidence>
<dbReference type="EMBL" id="WHVB01000002">
    <property type="protein sequence ID" value="KAF8485730.1"/>
    <property type="molecule type" value="Genomic_DNA"/>
</dbReference>
<evidence type="ECO:0000313" key="2">
    <source>
        <dbReference type="EMBL" id="KAF8485730.1"/>
    </source>
</evidence>
<keyword evidence="3" id="KW-1185">Reference proteome</keyword>
<dbReference type="AlphaFoldDB" id="A0A9P5TCS4"/>
<reference evidence="2" key="1">
    <citation type="submission" date="2019-10" db="EMBL/GenBank/DDBJ databases">
        <authorList>
            <consortium name="DOE Joint Genome Institute"/>
            <person name="Kuo A."/>
            <person name="Miyauchi S."/>
            <person name="Kiss E."/>
            <person name="Drula E."/>
            <person name="Kohler A."/>
            <person name="Sanchez-Garcia M."/>
            <person name="Andreopoulos B."/>
            <person name="Barry K.W."/>
            <person name="Bonito G."/>
            <person name="Buee M."/>
            <person name="Carver A."/>
            <person name="Chen C."/>
            <person name="Cichocki N."/>
            <person name="Clum A."/>
            <person name="Culley D."/>
            <person name="Crous P.W."/>
            <person name="Fauchery L."/>
            <person name="Girlanda M."/>
            <person name="Hayes R."/>
            <person name="Keri Z."/>
            <person name="LaButti K."/>
            <person name="Lipzen A."/>
            <person name="Lombard V."/>
            <person name="Magnuson J."/>
            <person name="Maillard F."/>
            <person name="Morin E."/>
            <person name="Murat C."/>
            <person name="Nolan M."/>
            <person name="Ohm R."/>
            <person name="Pangilinan J."/>
            <person name="Pereira M."/>
            <person name="Perotto S."/>
            <person name="Peter M."/>
            <person name="Riley R."/>
            <person name="Sitrit Y."/>
            <person name="Stielow B."/>
            <person name="Szollosi G."/>
            <person name="Zifcakova L."/>
            <person name="Stursova M."/>
            <person name="Spatafora J.W."/>
            <person name="Tedersoo L."/>
            <person name="Vaario L.-M."/>
            <person name="Yamada A."/>
            <person name="Yan M."/>
            <person name="Wang P."/>
            <person name="Xu J."/>
            <person name="Bruns T."/>
            <person name="Baldrian P."/>
            <person name="Vilgalys R."/>
            <person name="Henrissat B."/>
            <person name="Grigoriev I.V."/>
            <person name="Hibbett D."/>
            <person name="Nagy L.G."/>
            <person name="Martin F.M."/>
        </authorList>
    </citation>
    <scope>NUCLEOTIDE SEQUENCE</scope>
    <source>
        <strain evidence="2">Prilba</strain>
    </source>
</reference>
<feature type="region of interest" description="Disordered" evidence="1">
    <location>
        <begin position="672"/>
        <end position="761"/>
    </location>
</feature>
<feature type="compositionally biased region" description="Acidic residues" evidence="1">
    <location>
        <begin position="305"/>
        <end position="319"/>
    </location>
</feature>
<reference evidence="2" key="2">
    <citation type="journal article" date="2020" name="Nat. Commun.">
        <title>Large-scale genome sequencing of mycorrhizal fungi provides insights into the early evolution of symbiotic traits.</title>
        <authorList>
            <person name="Miyauchi S."/>
            <person name="Kiss E."/>
            <person name="Kuo A."/>
            <person name="Drula E."/>
            <person name="Kohler A."/>
            <person name="Sanchez-Garcia M."/>
            <person name="Morin E."/>
            <person name="Andreopoulos B."/>
            <person name="Barry K.W."/>
            <person name="Bonito G."/>
            <person name="Buee M."/>
            <person name="Carver A."/>
            <person name="Chen C."/>
            <person name="Cichocki N."/>
            <person name="Clum A."/>
            <person name="Culley D."/>
            <person name="Crous P.W."/>
            <person name="Fauchery L."/>
            <person name="Girlanda M."/>
            <person name="Hayes R.D."/>
            <person name="Keri Z."/>
            <person name="LaButti K."/>
            <person name="Lipzen A."/>
            <person name="Lombard V."/>
            <person name="Magnuson J."/>
            <person name="Maillard F."/>
            <person name="Murat C."/>
            <person name="Nolan M."/>
            <person name="Ohm R.A."/>
            <person name="Pangilinan J."/>
            <person name="Pereira M.F."/>
            <person name="Perotto S."/>
            <person name="Peter M."/>
            <person name="Pfister S."/>
            <person name="Riley R."/>
            <person name="Sitrit Y."/>
            <person name="Stielow J.B."/>
            <person name="Szollosi G."/>
            <person name="Zifcakova L."/>
            <person name="Stursova M."/>
            <person name="Spatafora J.W."/>
            <person name="Tedersoo L."/>
            <person name="Vaario L.M."/>
            <person name="Yamada A."/>
            <person name="Yan M."/>
            <person name="Wang P."/>
            <person name="Xu J."/>
            <person name="Bruns T."/>
            <person name="Baldrian P."/>
            <person name="Vilgalys R."/>
            <person name="Dunand C."/>
            <person name="Henrissat B."/>
            <person name="Grigoriev I.V."/>
            <person name="Hibbett D."/>
            <person name="Nagy L.G."/>
            <person name="Martin F.M."/>
        </authorList>
    </citation>
    <scope>NUCLEOTIDE SEQUENCE</scope>
    <source>
        <strain evidence="2">Prilba</strain>
    </source>
</reference>
<feature type="region of interest" description="Disordered" evidence="1">
    <location>
        <begin position="198"/>
        <end position="228"/>
    </location>
</feature>
<comment type="caution">
    <text evidence="2">The sequence shown here is derived from an EMBL/GenBank/DDBJ whole genome shotgun (WGS) entry which is preliminary data.</text>
</comment>
<sequence length="761" mass="82902">MQTAQSCGNPHEAAEAQDHIDGPGMLACNRRVIVIGPRVYTFTDKNSFHYTSDTDPSLTYAVCTNIAEVLQQRKLDGKWEFWAEARNERARMSSVAKPTLNGITRAPTSSPPKRHATAIVTYEESISEPAHAFDVMTFWFFSNFSTGKGGRGYRPNTGWMGKIMDALFRLICRHLRTIWLRTRTLFFSVRFRLLRISPSPSPSSGPNASITHTDPPPTPIPSSSSASHMPTITMFSTAKMKVCQWACARARNLKAQMKERSVTRKNMMMKRTVYARLAARAGGQVKKEEGHGIVSTSKYCAKGIEDDEDDDEANEEEEDRVGTTAQGGDNDLDAFEALFKPLSSSPTLRFVASQHSRSPFPPSLSLLSPISTPGLSTPDLLVPDPWLELEPGYAHHVLPSPMISCASVGSDTSSAPATPTTSKGSSFPFPGVCMVDETEVVPVKPRLHLRPNPRPRAQFRTLSASITARSPLSLSFPLSLSLSLPLSTRRSSSPGTAVNRYMEEQGKQDDGRVVKRGRAGRDVVGAGVTGKAEDGDGVGDGEDPFGTHARAYYTPRARAALGFGDAYDLSAWEWACDYSPCRRAKMQEEKLHVQAEQQQWGVHSGPATTAATGTTTPAFAFVDANFGNTLVGGTGPGSWSVYHTPIHAASDPQLSCARRPDEDLEYLRAMATTRGRFERPPAPVRPGPSTRDRRDQQHTPGYRSGIRPLLLPQKLGLPGSGMSVQTRTNNTHLSGGRGRGPTGWERDLECGVSGEEDVANA</sequence>
<name>A0A9P5TCS4_9AGAM</name>
<feature type="compositionally biased region" description="Polar residues" evidence="1">
    <location>
        <begin position="722"/>
        <end position="733"/>
    </location>
</feature>
<organism evidence="2 3">
    <name type="scientific">Russula ochroleuca</name>
    <dbReference type="NCBI Taxonomy" id="152965"/>
    <lineage>
        <taxon>Eukaryota</taxon>
        <taxon>Fungi</taxon>
        <taxon>Dikarya</taxon>
        <taxon>Basidiomycota</taxon>
        <taxon>Agaricomycotina</taxon>
        <taxon>Agaricomycetes</taxon>
        <taxon>Russulales</taxon>
        <taxon>Russulaceae</taxon>
        <taxon>Russula</taxon>
    </lineage>
</organism>
<feature type="compositionally biased region" description="Low complexity" evidence="1">
    <location>
        <begin position="708"/>
        <end position="721"/>
    </location>
</feature>
<protein>
    <submittedName>
        <fullName evidence="2">Uncharacterized protein</fullName>
    </submittedName>
</protein>
<dbReference type="OrthoDB" id="3224750at2759"/>
<proteinExistence type="predicted"/>
<feature type="region of interest" description="Disordered" evidence="1">
    <location>
        <begin position="305"/>
        <end position="330"/>
    </location>
</feature>
<dbReference type="Proteomes" id="UP000759537">
    <property type="component" value="Unassembled WGS sequence"/>
</dbReference>
<accession>A0A9P5TCS4</accession>